<dbReference type="Pfam" id="PF00270">
    <property type="entry name" value="DEAD"/>
    <property type="match status" value="2"/>
</dbReference>
<comment type="subcellular location">
    <subcellularLocation>
        <location evidence="1">Cytoplasm</location>
    </subcellularLocation>
</comment>
<comment type="catalytic activity">
    <reaction evidence="14">
        <text>ATP + H2O = ADP + phosphate + H(+)</text>
        <dbReference type="Rhea" id="RHEA:13065"/>
        <dbReference type="ChEBI" id="CHEBI:15377"/>
        <dbReference type="ChEBI" id="CHEBI:15378"/>
        <dbReference type="ChEBI" id="CHEBI:30616"/>
        <dbReference type="ChEBI" id="CHEBI:43474"/>
        <dbReference type="ChEBI" id="CHEBI:456216"/>
        <dbReference type="EC" id="3.6.4.13"/>
    </reaction>
</comment>
<dbReference type="GO" id="GO:0005737">
    <property type="term" value="C:cytoplasm"/>
    <property type="evidence" value="ECO:0007669"/>
    <property type="project" value="UniProtKB-SubCell"/>
</dbReference>
<comment type="caution">
    <text evidence="18">The sequence shown here is derived from an EMBL/GenBank/DDBJ whole genome shotgun (WGS) entry which is preliminary data.</text>
</comment>
<evidence type="ECO:0000256" key="14">
    <source>
        <dbReference type="ARBA" id="ARBA00047984"/>
    </source>
</evidence>
<dbReference type="InterPro" id="IPR035892">
    <property type="entry name" value="C2_domain_sf"/>
</dbReference>
<dbReference type="GO" id="GO:0008380">
    <property type="term" value="P:RNA splicing"/>
    <property type="evidence" value="ECO:0007669"/>
    <property type="project" value="UniProtKB-KW"/>
</dbReference>
<dbReference type="Proteomes" id="UP000789831">
    <property type="component" value="Unassembled WGS sequence"/>
</dbReference>
<name>A0A9N9AA12_9GLOM</name>
<organism evidence="18 19">
    <name type="scientific">Ambispora gerdemannii</name>
    <dbReference type="NCBI Taxonomy" id="144530"/>
    <lineage>
        <taxon>Eukaryota</taxon>
        <taxon>Fungi</taxon>
        <taxon>Fungi incertae sedis</taxon>
        <taxon>Mucoromycota</taxon>
        <taxon>Glomeromycotina</taxon>
        <taxon>Glomeromycetes</taxon>
        <taxon>Archaeosporales</taxon>
        <taxon>Ambisporaceae</taxon>
        <taxon>Ambispora</taxon>
    </lineage>
</organism>
<dbReference type="PROSITE" id="PS51192">
    <property type="entry name" value="HELICASE_ATP_BIND_1"/>
    <property type="match status" value="2"/>
</dbReference>
<dbReference type="Pfam" id="PF00271">
    <property type="entry name" value="Helicase_C"/>
    <property type="match status" value="2"/>
</dbReference>
<dbReference type="Gene3D" id="1.10.3380.10">
    <property type="entry name" value="Sec63 N-terminal domain-like domain"/>
    <property type="match status" value="2"/>
</dbReference>
<feature type="domain" description="Helicase C-terminal" evidence="17">
    <location>
        <begin position="1461"/>
        <end position="1657"/>
    </location>
</feature>
<dbReference type="Pfam" id="PF23445">
    <property type="entry name" value="WHD_SNRNP200"/>
    <property type="match status" value="2"/>
</dbReference>
<dbReference type="CDD" id="cd18795">
    <property type="entry name" value="SF2_C_Ski2"/>
    <property type="match status" value="2"/>
</dbReference>
<dbReference type="FunFam" id="3.40.50.300:FF:000062">
    <property type="entry name" value="U5 small nuclear ribonucleoprotein helicase"/>
    <property type="match status" value="1"/>
</dbReference>
<dbReference type="SUPFAM" id="SSF158702">
    <property type="entry name" value="Sec63 N-terminal domain-like"/>
    <property type="match status" value="2"/>
</dbReference>
<dbReference type="InterPro" id="IPR014756">
    <property type="entry name" value="Ig_E-set"/>
</dbReference>
<dbReference type="Gene3D" id="1.10.10.10">
    <property type="entry name" value="Winged helix-like DNA-binding domain superfamily/Winged helix DNA-binding domain"/>
    <property type="match status" value="2"/>
</dbReference>
<dbReference type="Gene3D" id="3.40.50.300">
    <property type="entry name" value="P-loop containing nucleotide triphosphate hydrolases"/>
    <property type="match status" value="4"/>
</dbReference>
<keyword evidence="7" id="KW-0677">Repeat</keyword>
<keyword evidence="19" id="KW-1185">Reference proteome</keyword>
<sequence>MSLAEGSTTALRLSDVLRNASSSGKRKGKGKAVTVDFASTLLQNLDRAHQEWQETLARFSEVLQQSKSVSEPEQTIFDQEEYGNDLEYNSLPTSFYYDDFSDDDTTDTIDGEDYESSYLYAQAIDREVIFEKETFDRDWLLHQCKLHTEMSRDKKFAIEPDKLCTNIFTILRSEKEDKDIENSLVDLIGYDNVELVSILLCNRTKLVENIQSQSKYNKRDDMKAQSTLLTQPQPLLNEPRRPQYGTQVVVQSEAEIREMKQSRKKEQKKLIKQRSEEEEDTLSASILGFSPEELRRKREDQLRAAAAAAQMVPQYKGIIEQKLPHVYSSSHSGNVLSIYGTRYSLPVGTVQNEHHNHEEIIIPITKKSPPTRDEKLILLEDMDHLCKGTFRAYKSLNRIQSIVYPCAYESNENMLICAPTGAGKTDIALLTILRTLAKYCHPTPTKSSEPQKFVINKNEFKIVYVAPMKALAAEIVKKMGSRLAWLNIQVRELTAEISNTQILVTTPEKWDVVTRKSTGDVELAQKVKLLIIDEVHLLHDDRGAVLESIVARTARQVESSQTMIRVIGLSATLPNYVDVALNLMRGLYYFDAGYRPVPLEQHFLGVKGKAGTTTSNNNLNQVCWEKVLALVKAGHQVMVFVHARKETVKTAQMLRDMATMEGHIDLFDNREHPKSGLFVKDVTKSRNRELRELFSHAFGIHHAGMLRQDRVLTENMFAEGVIKVLCCTSTLAWGINLPAFAVIIKGTQIYDASKGNFVDLSILDVLQIFGRAGRPQYETHGVGYILTTQDKLSHYVSAMTQQHAIESKFIMSMVDNLNAEISLGTVTNVDEAIAWLGYTYLFVRMKKNPLNYGMDHETPINDPELLQRRKELVIIAAKKLHQNQMITFNEKSGELTAKDLGRIASNYYIGHSSIEIFNREMKEQMTTADVLAMLSLSSEFANIKSRENEHNELKMLEERSAYKIKKTSDTTAGKVNILLQSYLSKLPLEDFALVSDSSYVVQNAKRIVRALFEIALNRSWSNVTFELLDLCKAIDKKMWMYEHPLAQFGLPADIISKLKNHPHQASMEELRDMDPTELGQLVHHVRMGATISKCVDQFPMLNIKAEIAPITSNVLRVTLYITPDFVWNDRVHGTVEPWWILVVDSEDVEIYHSEYFLLSRKQLGESQKIGFTIPIQEPLSPQIYIYAVSDRWLGAEERVPIPFQDLILPEKYPRHTDLLDLQPLPVTALHDEILEEICGKRFSHFNPIQTQIFHTLYNTSHNALIGAPTGSGKTVAAELAMWWAFREKPNTKVVYIAPLKALVRERVDDWRTRLTGSMGRTLVELTGDVTPDIQTLKNADIIITTPEKWDGISRNWQNRRYVQDVSLVIIDEIHLLGGERGPILEVIVSRMNYIGSQTDKKVRIVGLSTALANARDLADWLGIDEVGLFNFRHSVRPVPLEIYIDGFPGKHYCPRMATMNKPTYAAIKTHSPDKPVIVFVSSRRQTRLTAQDLIAYCNMEAPPRSFLKISEESSQMVLSQIKDKNLKMSLAFGIGLHHAGLTESDRKIVEELFVNLKIQVLIATSTLAWGVNFPAHLVVIKGTEFYDAKSKGYVDFPITDVLQMMGRAGRPQYDTSGIARIFVHDVKKNFYKKFLNEPFPVESSLHHHLPDHFNAEIVAGTINSKEAVMEYLTWTYFFRRLQQNPSYYQLKEITHNAINTYLSKMIENALEELVLSGCIEITNDMELVPTSLGKSASFYYLQHKTMRLFRDQIKSRSSFRDLLTILSDAEEYAEIPVRHNEDIHNRDLEKDVRWPIGANKPYDNPNAKTFLLIQAHFTRAQLPISDYFTDTLSVLDQSIRVLQAMIDVAAEQGMLTTSLHIMNIVQSIKQARWPDESALLTLPGIEKHHVKPLVKQGIVSLAQLADSSDSQLVEYFNNVQELNTSDAEKISKVVKNIPIMNFEYKIHGSPKILNAGEYTLEINMNRLKPSLNHEGGRIHAPRFPKSQYEAWWIVLGDIAADELIALKRVSTRNESKGNGRRKLEDNITTRIKFTAPQTGDRHQYRIFLISDGYLGIDQQYEIELETHRPTNTL</sequence>
<dbReference type="GO" id="GO:0003676">
    <property type="term" value="F:nucleic acid binding"/>
    <property type="evidence" value="ECO:0007669"/>
    <property type="project" value="InterPro"/>
</dbReference>
<evidence type="ECO:0000256" key="2">
    <source>
        <dbReference type="ARBA" id="ARBA00010140"/>
    </source>
</evidence>
<feature type="domain" description="Helicase ATP-binding" evidence="16">
    <location>
        <begin position="405"/>
        <end position="591"/>
    </location>
</feature>
<dbReference type="SUPFAM" id="SSF52540">
    <property type="entry name" value="P-loop containing nucleoside triphosphate hydrolases"/>
    <property type="match status" value="3"/>
</dbReference>
<dbReference type="InterPro" id="IPR036390">
    <property type="entry name" value="WH_DNA-bd_sf"/>
</dbReference>
<keyword evidence="10" id="KW-0347">Helicase</keyword>
<dbReference type="FunFam" id="1.10.3380.10:FF:000001">
    <property type="entry name" value="U5 small nuclear ribonucleoprotein helicase"/>
    <property type="match status" value="1"/>
</dbReference>
<keyword evidence="9" id="KW-0378">Hydrolase</keyword>
<evidence type="ECO:0000256" key="12">
    <source>
        <dbReference type="ARBA" id="ARBA00023187"/>
    </source>
</evidence>
<dbReference type="GO" id="GO:0006397">
    <property type="term" value="P:mRNA processing"/>
    <property type="evidence" value="ECO:0007669"/>
    <property type="project" value="UniProtKB-KW"/>
</dbReference>
<dbReference type="FunFam" id="1.10.10.10:FF:000024">
    <property type="entry name" value="U5 small nuclear ribonucleoprotein helicase"/>
    <property type="match status" value="1"/>
</dbReference>
<evidence type="ECO:0000313" key="19">
    <source>
        <dbReference type="Proteomes" id="UP000789831"/>
    </source>
</evidence>
<proteinExistence type="inferred from homology"/>
<evidence type="ECO:0000256" key="1">
    <source>
        <dbReference type="ARBA" id="ARBA00004496"/>
    </source>
</evidence>
<dbReference type="FunFam" id="2.60.40.150:FF:000004">
    <property type="entry name" value="RNA helicase, activating signal cointegrator 1"/>
    <property type="match status" value="1"/>
</dbReference>
<evidence type="ECO:0000256" key="8">
    <source>
        <dbReference type="ARBA" id="ARBA00022741"/>
    </source>
</evidence>
<dbReference type="PANTHER" id="PTHR47961">
    <property type="entry name" value="DNA POLYMERASE THETA, PUTATIVE (AFU_ORTHOLOGUE AFUA_1G05260)-RELATED"/>
    <property type="match status" value="1"/>
</dbReference>
<evidence type="ECO:0000259" key="16">
    <source>
        <dbReference type="PROSITE" id="PS51192"/>
    </source>
</evidence>
<evidence type="ECO:0000256" key="7">
    <source>
        <dbReference type="ARBA" id="ARBA00022737"/>
    </source>
</evidence>
<dbReference type="EMBL" id="CAJVPL010000709">
    <property type="protein sequence ID" value="CAG8523268.1"/>
    <property type="molecule type" value="Genomic_DNA"/>
</dbReference>
<dbReference type="OrthoDB" id="5575at2759"/>
<dbReference type="Gene3D" id="1.10.150.20">
    <property type="entry name" value="5' to 3' exonuclease, C-terminal subdomain"/>
    <property type="match status" value="1"/>
</dbReference>
<dbReference type="GO" id="GO:0180022">
    <property type="term" value="C:RQC-trigger complex"/>
    <property type="evidence" value="ECO:0007669"/>
    <property type="project" value="UniProtKB-ARBA"/>
</dbReference>
<evidence type="ECO:0000256" key="9">
    <source>
        <dbReference type="ARBA" id="ARBA00022801"/>
    </source>
</evidence>
<dbReference type="SUPFAM" id="SSF81296">
    <property type="entry name" value="E set domains"/>
    <property type="match status" value="1"/>
</dbReference>
<keyword evidence="8" id="KW-0547">Nucleotide-binding</keyword>
<feature type="domain" description="Helicase ATP-binding" evidence="16">
    <location>
        <begin position="1254"/>
        <end position="1429"/>
    </location>
</feature>
<feature type="domain" description="Helicase C-terminal" evidence="17">
    <location>
        <begin position="598"/>
        <end position="833"/>
    </location>
</feature>
<evidence type="ECO:0000256" key="3">
    <source>
        <dbReference type="ARBA" id="ARBA00012552"/>
    </source>
</evidence>
<gene>
    <name evidence="18" type="ORF">AGERDE_LOCUS5348</name>
</gene>
<keyword evidence="5" id="KW-0507">mRNA processing</keyword>
<dbReference type="Gene3D" id="2.60.40.150">
    <property type="entry name" value="C2 domain"/>
    <property type="match status" value="2"/>
</dbReference>
<evidence type="ECO:0000256" key="5">
    <source>
        <dbReference type="ARBA" id="ARBA00022664"/>
    </source>
</evidence>
<dbReference type="FunFam" id="1.10.3380.10:FF:000002">
    <property type="entry name" value="Activating signal cointegrator 1 complex subunit 3"/>
    <property type="match status" value="1"/>
</dbReference>
<evidence type="ECO:0000256" key="11">
    <source>
        <dbReference type="ARBA" id="ARBA00022840"/>
    </source>
</evidence>
<keyword evidence="15" id="KW-0175">Coiled coil</keyword>
<keyword evidence="6" id="KW-0747">Spliceosome</keyword>
<dbReference type="InterPro" id="IPR001650">
    <property type="entry name" value="Helicase_C-like"/>
</dbReference>
<keyword evidence="12" id="KW-0508">mRNA splicing</keyword>
<dbReference type="EC" id="3.6.4.13" evidence="3"/>
<dbReference type="InterPro" id="IPR004179">
    <property type="entry name" value="Sec63-dom"/>
</dbReference>
<dbReference type="FunFam" id="3.40.50.300:FF:000231">
    <property type="entry name" value="Activating signal cointegrator 1 complex subunit 3"/>
    <property type="match status" value="1"/>
</dbReference>
<keyword evidence="11" id="KW-0067">ATP-binding</keyword>
<reference evidence="18" key="1">
    <citation type="submission" date="2021-06" db="EMBL/GenBank/DDBJ databases">
        <authorList>
            <person name="Kallberg Y."/>
            <person name="Tangrot J."/>
            <person name="Rosling A."/>
        </authorList>
    </citation>
    <scope>NUCLEOTIDE SEQUENCE</scope>
    <source>
        <strain evidence="18">MT106</strain>
    </source>
</reference>
<dbReference type="FunFam" id="1.10.10.10:FF:000012">
    <property type="entry name" value="U5 small nuclear ribonucleoprotein helicase"/>
    <property type="match status" value="1"/>
</dbReference>
<evidence type="ECO:0000256" key="13">
    <source>
        <dbReference type="ARBA" id="ARBA00034541"/>
    </source>
</evidence>
<dbReference type="Pfam" id="PF18149">
    <property type="entry name" value="Helicase_PWI"/>
    <property type="match status" value="1"/>
</dbReference>
<dbReference type="GO" id="GO:0016787">
    <property type="term" value="F:hydrolase activity"/>
    <property type="evidence" value="ECO:0007669"/>
    <property type="project" value="UniProtKB-KW"/>
</dbReference>
<dbReference type="InterPro" id="IPR057842">
    <property type="entry name" value="WH_MER3"/>
</dbReference>
<protein>
    <recommendedName>
        <fullName evidence="13">U5 small nuclear ribonucleoprotein 200 kDa helicase</fullName>
        <ecNumber evidence="3">3.6.4.13</ecNumber>
    </recommendedName>
</protein>
<dbReference type="GO" id="GO:0003724">
    <property type="term" value="F:RNA helicase activity"/>
    <property type="evidence" value="ECO:0007669"/>
    <property type="project" value="UniProtKB-EC"/>
</dbReference>
<dbReference type="InterPro" id="IPR050474">
    <property type="entry name" value="Hel308_SKI2-like"/>
</dbReference>
<evidence type="ECO:0000256" key="10">
    <source>
        <dbReference type="ARBA" id="ARBA00022806"/>
    </source>
</evidence>
<evidence type="ECO:0000256" key="4">
    <source>
        <dbReference type="ARBA" id="ARBA00022490"/>
    </source>
</evidence>
<dbReference type="GO" id="GO:0005681">
    <property type="term" value="C:spliceosomal complex"/>
    <property type="evidence" value="ECO:0007669"/>
    <property type="project" value="UniProtKB-KW"/>
</dbReference>
<dbReference type="FunFam" id="3.40.50.300:FF:003287">
    <property type="entry name" value="U5 small nuclear ribonucleoprotein 200 kDa helicase"/>
    <property type="match status" value="1"/>
</dbReference>
<dbReference type="InterPro" id="IPR041094">
    <property type="entry name" value="Brr2_helicase_PWI"/>
</dbReference>
<evidence type="ECO:0000313" key="18">
    <source>
        <dbReference type="EMBL" id="CAG8523268.1"/>
    </source>
</evidence>
<feature type="coiled-coil region" evidence="15">
    <location>
        <begin position="249"/>
        <end position="276"/>
    </location>
</feature>
<dbReference type="InterPro" id="IPR014001">
    <property type="entry name" value="Helicase_ATP-bd"/>
</dbReference>
<dbReference type="GO" id="GO:0005524">
    <property type="term" value="F:ATP binding"/>
    <property type="evidence" value="ECO:0007669"/>
    <property type="project" value="UniProtKB-KW"/>
</dbReference>
<evidence type="ECO:0000256" key="15">
    <source>
        <dbReference type="SAM" id="Coils"/>
    </source>
</evidence>
<dbReference type="Pfam" id="PF02889">
    <property type="entry name" value="Sec63"/>
    <property type="match status" value="2"/>
</dbReference>
<dbReference type="PIRSF" id="PIRSF039073">
    <property type="entry name" value="BRR2"/>
    <property type="match status" value="1"/>
</dbReference>
<dbReference type="PROSITE" id="PS51194">
    <property type="entry name" value="HELICASE_CTER"/>
    <property type="match status" value="2"/>
</dbReference>
<dbReference type="PANTHER" id="PTHR47961:SF13">
    <property type="entry name" value="ACTIVATING SIGNAL COINTEGRATOR 1 COMPLEX SUBUNIT 3"/>
    <property type="match status" value="1"/>
</dbReference>
<accession>A0A9N9AA12</accession>
<dbReference type="FunFam" id="2.60.40.150:FF:000113">
    <property type="entry name" value="activating signal cointegrator 1 complex subunit 3"/>
    <property type="match status" value="1"/>
</dbReference>
<evidence type="ECO:0000259" key="17">
    <source>
        <dbReference type="PROSITE" id="PS51194"/>
    </source>
</evidence>
<dbReference type="InterPro" id="IPR036388">
    <property type="entry name" value="WH-like_DNA-bd_sf"/>
</dbReference>
<comment type="similarity">
    <text evidence="2">Belongs to the helicase family. SKI2 subfamily.</text>
</comment>
<keyword evidence="4" id="KW-0963">Cytoplasm</keyword>
<dbReference type="FunFam" id="3.40.50.300:FF:000198">
    <property type="entry name" value="Activating signal cointegrator 1 complex subunit"/>
    <property type="match status" value="1"/>
</dbReference>
<dbReference type="InterPro" id="IPR003593">
    <property type="entry name" value="AAA+_ATPase"/>
</dbReference>
<dbReference type="CDD" id="cd18022">
    <property type="entry name" value="DEXHc_ASCC3_2"/>
    <property type="match status" value="1"/>
</dbReference>
<dbReference type="SMART" id="SM00382">
    <property type="entry name" value="AAA"/>
    <property type="match status" value="2"/>
</dbReference>
<evidence type="ECO:0000256" key="6">
    <source>
        <dbReference type="ARBA" id="ARBA00022728"/>
    </source>
</evidence>
<dbReference type="InterPro" id="IPR027417">
    <property type="entry name" value="P-loop_NTPase"/>
</dbReference>
<dbReference type="SMART" id="SM00487">
    <property type="entry name" value="DEXDc"/>
    <property type="match status" value="2"/>
</dbReference>
<dbReference type="InterPro" id="IPR011545">
    <property type="entry name" value="DEAD/DEAH_box_helicase_dom"/>
</dbReference>
<dbReference type="SMART" id="SM00490">
    <property type="entry name" value="HELICc"/>
    <property type="match status" value="2"/>
</dbReference>
<dbReference type="SUPFAM" id="SSF46785">
    <property type="entry name" value="Winged helix' DNA-binding domain"/>
    <property type="match status" value="2"/>
</dbReference>
<dbReference type="SMART" id="SM00973">
    <property type="entry name" value="Sec63"/>
    <property type="match status" value="2"/>
</dbReference>